<keyword evidence="6" id="KW-0443">Lipid metabolism</keyword>
<dbReference type="Gene3D" id="3.40.47.10">
    <property type="match status" value="2"/>
</dbReference>
<evidence type="ECO:0000256" key="3">
    <source>
        <dbReference type="ARBA" id="ARBA00022553"/>
    </source>
</evidence>
<dbReference type="PROSITE" id="PS00606">
    <property type="entry name" value="KS3_1"/>
    <property type="match status" value="2"/>
</dbReference>
<keyword evidence="3" id="KW-0597">Phosphoprotein</keyword>
<keyword evidence="8 11" id="KW-0012">Acyltransferase</keyword>
<dbReference type="InterPro" id="IPR014031">
    <property type="entry name" value="Ketoacyl_synth_C"/>
</dbReference>
<dbReference type="InterPro" id="IPR014030">
    <property type="entry name" value="Ketoacyl_synth_N"/>
</dbReference>
<evidence type="ECO:0000256" key="4">
    <source>
        <dbReference type="ARBA" id="ARBA00022679"/>
    </source>
</evidence>
<dbReference type="EMBL" id="LR130759">
    <property type="protein sequence ID" value="VDM87055.1"/>
    <property type="molecule type" value="Genomic_DNA"/>
</dbReference>
<dbReference type="Gene3D" id="3.40.366.10">
    <property type="entry name" value="Malonyl-Coenzyme A Acyl Carrier Protein, domain 2"/>
    <property type="match status" value="2"/>
</dbReference>
<dbReference type="EC" id="2.3.1.41" evidence="11"/>
<dbReference type="InterPro" id="IPR009081">
    <property type="entry name" value="PP-bd_ACP"/>
</dbReference>
<dbReference type="InterPro" id="IPR020841">
    <property type="entry name" value="PKS_Beta-ketoAc_synthase_dom"/>
</dbReference>
<evidence type="ECO:0000256" key="1">
    <source>
        <dbReference type="ARBA" id="ARBA00005189"/>
    </source>
</evidence>
<dbReference type="SMART" id="SM00825">
    <property type="entry name" value="PKS_KS"/>
    <property type="match status" value="2"/>
</dbReference>
<evidence type="ECO:0000313" key="12">
    <source>
        <dbReference type="Proteomes" id="UP000269998"/>
    </source>
</evidence>
<dbReference type="SUPFAM" id="SSF55048">
    <property type="entry name" value="Probable ACP-binding domain of malonyl-CoA ACP transacylase"/>
    <property type="match status" value="2"/>
</dbReference>
<dbReference type="InterPro" id="IPR016036">
    <property type="entry name" value="Malonyl_transacylase_ACP-bd"/>
</dbReference>
<keyword evidence="2" id="KW-0596">Phosphopantetheine</keyword>
<name>A0A447G990_9MYCO</name>
<dbReference type="PANTHER" id="PTHR43775:SF51">
    <property type="entry name" value="INACTIVE PHENOLPHTHIOCEROL SYNTHESIS POLYKETIDE SYNTHASE TYPE I PKS1-RELATED"/>
    <property type="match status" value="1"/>
</dbReference>
<dbReference type="Pfam" id="PF00109">
    <property type="entry name" value="ketoacyl-synt"/>
    <property type="match status" value="2"/>
</dbReference>
<keyword evidence="7" id="KW-0511">Multifunctional enzyme</keyword>
<dbReference type="PROSITE" id="PS50075">
    <property type="entry name" value="CARRIER"/>
    <property type="match status" value="3"/>
</dbReference>
<comment type="pathway">
    <text evidence="1">Lipid metabolism.</text>
</comment>
<dbReference type="SMART" id="SM00823">
    <property type="entry name" value="PKS_PP"/>
    <property type="match status" value="3"/>
</dbReference>
<dbReference type="Pfam" id="PF02801">
    <property type="entry name" value="Ketoacyl-synt_C"/>
    <property type="match status" value="2"/>
</dbReference>
<evidence type="ECO:0000313" key="11">
    <source>
        <dbReference type="EMBL" id="VDM87055.1"/>
    </source>
</evidence>
<organism evidence="11 12">
    <name type="scientific">Mycobacterium basiliense</name>
    <dbReference type="NCBI Taxonomy" id="2094119"/>
    <lineage>
        <taxon>Bacteria</taxon>
        <taxon>Bacillati</taxon>
        <taxon>Actinomycetota</taxon>
        <taxon>Actinomycetes</taxon>
        <taxon>Mycobacteriales</taxon>
        <taxon>Mycobacteriaceae</taxon>
        <taxon>Mycobacterium</taxon>
    </lineage>
</organism>
<dbReference type="GO" id="GO:0004315">
    <property type="term" value="F:3-oxoacyl-[acyl-carrier-protein] synthase activity"/>
    <property type="evidence" value="ECO:0007669"/>
    <property type="project" value="UniProtKB-EC"/>
</dbReference>
<dbReference type="RefSeq" id="WP_158015275.1">
    <property type="nucleotide sequence ID" value="NZ_LR130759.1"/>
</dbReference>
<dbReference type="InterPro" id="IPR016035">
    <property type="entry name" value="Acyl_Trfase/lysoPLipase"/>
</dbReference>
<feature type="domain" description="Carrier" evidence="9">
    <location>
        <begin position="9"/>
        <end position="83"/>
    </location>
</feature>
<dbReference type="Pfam" id="PF00975">
    <property type="entry name" value="Thioesterase"/>
    <property type="match status" value="1"/>
</dbReference>
<dbReference type="InterPro" id="IPR014043">
    <property type="entry name" value="Acyl_transferase_dom"/>
</dbReference>
<dbReference type="InterPro" id="IPR050091">
    <property type="entry name" value="PKS_NRPS_Biosynth_Enz"/>
</dbReference>
<protein>
    <submittedName>
        <fullName evidence="11">Beta-ketoacyl-acyl-carrier-protein synthase I</fullName>
        <ecNumber evidence="11">2.3.1.41</ecNumber>
    </submittedName>
</protein>
<evidence type="ECO:0000259" key="9">
    <source>
        <dbReference type="PROSITE" id="PS50075"/>
    </source>
</evidence>
<dbReference type="InterPro" id="IPR032821">
    <property type="entry name" value="PKS_assoc"/>
</dbReference>
<evidence type="ECO:0000256" key="7">
    <source>
        <dbReference type="ARBA" id="ARBA00023268"/>
    </source>
</evidence>
<dbReference type="SUPFAM" id="SSF47336">
    <property type="entry name" value="ACP-like"/>
    <property type="match status" value="3"/>
</dbReference>
<dbReference type="PROSITE" id="PS52004">
    <property type="entry name" value="KS3_2"/>
    <property type="match status" value="2"/>
</dbReference>
<dbReference type="Proteomes" id="UP000269998">
    <property type="component" value="Chromosome"/>
</dbReference>
<sequence length="2419" mass="252808">MTDDPLRADALQKWFKTYLAARIGCDPNEVRLDVPVRDLGLKSIDVLAIPGDLSDCFGRTVPDMAVWDNPSANELIQSLLHEHAAGGAAEAYPHGAHELAPQRQTDDPIAVVGMACRFSGGVNNPDQLWDFLADKKSGITGYPDRRSTVADDRTPACDCDCDESETNYGGFLDTIDEFDNRFFDIPPDEALRMDPQQRLLLELSWEALEQAGIIPETLRLSRTGVFVGVSSSDYVRFLWSDGLRKTTIWDNTGGSSSIIANRVSYFLDLNGPSVVVDTACSSSLVAVHLACRSLSNGECDLAIVSGTNVLISPEPFIGFREAGVLSRTSRCRAFDKSADGMVRGEGCGVVILQRLSDARREGRPTLALLTGSAVNQDGKSNGLMAPNPRAQIAVLDSACKDARVDPSDIAYVEAHGTGTLLGDKIEAHALGKVYGRRRPTTTPLMIGSIKPNIGHLEGAAGIAGLIKAVLIIQRGLILPSGEFDEPNPDIPFTKLGLEVAKECREWPVVGGRPRCAGVSSFGFGGTNAHVIVQQAPESDVVCGAGVGVGWGGVVAWVVSGKTAAGLVGQAARLAQFVGSRAELSAVDVGYSLVTTRSVFDHRAVVVGAGRAELVAGLGDLVAGRAGAGVVCGRVLAGGSTVFVFPGQGAQWLGMGSQLYAAFPVFAEAFDVVVGELDLHLRCGLRAVLWGDDERLLDSTEFAQPALFAVEVALYRLLESWGMRPGLVMGHSVGELTAAYVAGALCLEDAALLVVARGRLMQGLPEGGAMCAVQATEDEVGPMLGEQVSIAAVNAPGAVVISGVREAVRAIADRWGARGRRVRELAVSHAFHSALMEPMIAEFKAVAAQVCVGRPSIPVVSNVTGQVVGDDFASAQYWVEHIRSAVRFADGVRWAHAAGAQRFVEVGPGGGLTSLVEQSLVDAEIVSVPTLVKDRSESLGVTVAAARAFVSGVGVDWAAVFSGSGAMRVPLPTYAFQHERFWLGPPAALAGGGGAGEVVSAVVGDCGVEADGAGLAARLRGLSGEQQYAVVLELVCEHAAAVLGRDGADEVNVEQAFSDSGFNSLSEVELRNRLKIATGAALPATIVFDYPTPTALARYLITHADGNPNPTTAAAERASVHIGEPIAVVGMGCRYPGGVASAGDLWRLVASGRDVISEFPTDRGWDVEGLFDPDPDAVGKSYTRYGGFMDDVADFDAAFFGISPGEAIVMDPQQRLLLETSWEALENAGIDPQTLRGTATGVYVGIYGDGYGMGTAQAQWYADTGHITSVASGRIAYCLGLAGPALSVDTACSSSLVALHLAANSLRAGECDLALAGGSTVLATPSIFLGFSRQRGLSTDGRCKSFAEAADGTGFSEGAGMLVLQRLSDARRAGRPVLALLAGSAVNQDGASNGLTAPSGLAQQRVIAAALADAGITGADVDAVEAHGTGTRLGDPIEAQALLATYGKDRAPDAPLWLGSIKSNIGHSQAAAGVAGVIKVIEAMRHQVLPATLHVDQPSSHVDWSSGAVQLLTEAREWPVVGGRPRCAGVSSFGVSGTNAHVIVQQAPESDVVCGAGVGVGWGGVVAWVVSGKTAAGLVGQAARLAQFVGSRAELSAVDVGYSLVTTRSVFDHRAVVVGAGRAELVAGLGDLVAGRAGAGVVCGRVLAGGSTVFVFPGQGAQWLGMGSQLYAAFPVFAEAFDVVVGELDLHLRCGLRAVLWGDDERLLDSTEFAQPALFAVEVALYRLLESWGMRPGLVMGHSVGELTAAYVAGALCLEDAALLVVARGRLMQGLPEGGAMCAVQATEDEVGPMLGEQVSIAAVNAPGAVVISGVREAVRAIADRWGARGRRVRELAVSHAFHSALMEPMIAEFKAVAAQVCVGRPSIPVVSNVTGQVVGDDFASAQYWVEHIRSAVRFADGVRWAHAAGAQRFVEVGPGGGLTSLVEQSLVDAEIVSVPTLVKDRSESLGVTVAAARAFVSGVGVDWAAVFSGSGAMRVPLPTYAFQHERFWLGPPAALAGGGGAGEVVSAVVGDCGVEADGAGLAARLRGLSGEQQYAVVLELVCEHAAAVLGRDGADEVNVEQAFSDSGFNSLSEVELRNRLKIATGAALPATIVFDYPTPTALARYLITHADGNPNPTTAECPEGEVDSLAQLFLQAHDSGREQDGWKMVALASNMRERMTVPVRRHDQYSARLLTPGVSDVALLCIPTLTVLSDVQEYREMAKAMAGRHSVYSLPLPGFCPDDALPQDQEMIMESICGTILDMVGGGERFVLAGYSSGGLLAYALGCYLAKRHQRNPLGVALIDTYLPCQIAHSRADGEFEMTEAGSSLSRKVIETARALNRLNATRLTAADAYASIFHSWQPGASIAPLLNIVAKDETLCGDDVRSERLNRWRAAGEKVAYSVAEVPGDHFEMITTSSGSTATALHDWISDRAG</sequence>
<dbReference type="GO" id="GO:0031177">
    <property type="term" value="F:phosphopantetheine binding"/>
    <property type="evidence" value="ECO:0007669"/>
    <property type="project" value="InterPro"/>
</dbReference>
<dbReference type="PANTHER" id="PTHR43775">
    <property type="entry name" value="FATTY ACID SYNTHASE"/>
    <property type="match status" value="1"/>
</dbReference>
<feature type="domain" description="Carrier" evidence="9">
    <location>
        <begin position="2039"/>
        <end position="2114"/>
    </location>
</feature>
<proteinExistence type="predicted"/>
<feature type="domain" description="Ketosynthase family 3 (KS3)" evidence="10">
    <location>
        <begin position="106"/>
        <end position="534"/>
    </location>
</feature>
<feature type="domain" description="Ketosynthase family 3 (KS3)" evidence="10">
    <location>
        <begin position="1122"/>
        <end position="1545"/>
    </location>
</feature>
<dbReference type="Pfam" id="PF00550">
    <property type="entry name" value="PP-binding"/>
    <property type="match status" value="3"/>
</dbReference>
<dbReference type="SUPFAM" id="SSF53474">
    <property type="entry name" value="alpha/beta-Hydrolases"/>
    <property type="match status" value="1"/>
</dbReference>
<dbReference type="Pfam" id="PF00698">
    <property type="entry name" value="Acyl_transf_1"/>
    <property type="match status" value="2"/>
</dbReference>
<dbReference type="SUPFAM" id="SSF53901">
    <property type="entry name" value="Thiolase-like"/>
    <property type="match status" value="2"/>
</dbReference>
<dbReference type="FunFam" id="3.40.47.10:FF:000019">
    <property type="entry name" value="Polyketide synthase type I"/>
    <property type="match status" value="2"/>
</dbReference>
<dbReference type="InterPro" id="IPR018201">
    <property type="entry name" value="Ketoacyl_synth_AS"/>
</dbReference>
<keyword evidence="4 11" id="KW-0808">Transferase</keyword>
<keyword evidence="12" id="KW-1185">Reference proteome</keyword>
<dbReference type="InterPro" id="IPR020806">
    <property type="entry name" value="PKS_PP-bd"/>
</dbReference>
<accession>A0A447G990</accession>
<dbReference type="SMART" id="SM00824">
    <property type="entry name" value="PKS_TE"/>
    <property type="match status" value="1"/>
</dbReference>
<evidence type="ECO:0000259" key="10">
    <source>
        <dbReference type="PROSITE" id="PS52004"/>
    </source>
</evidence>
<gene>
    <name evidence="11" type="ORF">MB901379_00589</name>
</gene>
<dbReference type="InterPro" id="IPR020802">
    <property type="entry name" value="TesA-like"/>
</dbReference>
<evidence type="ECO:0000256" key="6">
    <source>
        <dbReference type="ARBA" id="ARBA00023098"/>
    </source>
</evidence>
<dbReference type="OrthoDB" id="9778690at2"/>
<dbReference type="InterPro" id="IPR036736">
    <property type="entry name" value="ACP-like_sf"/>
</dbReference>
<dbReference type="InterPro" id="IPR001227">
    <property type="entry name" value="Ac_transferase_dom_sf"/>
</dbReference>
<dbReference type="Gene3D" id="3.30.70.3290">
    <property type="match status" value="2"/>
</dbReference>
<evidence type="ECO:0000256" key="2">
    <source>
        <dbReference type="ARBA" id="ARBA00022450"/>
    </source>
</evidence>
<dbReference type="FunFam" id="3.40.366.10:FF:000002">
    <property type="entry name" value="Probable polyketide synthase 2"/>
    <property type="match status" value="2"/>
</dbReference>
<dbReference type="GO" id="GO:0006633">
    <property type="term" value="P:fatty acid biosynthetic process"/>
    <property type="evidence" value="ECO:0007669"/>
    <property type="project" value="InterPro"/>
</dbReference>
<keyword evidence="5" id="KW-0276">Fatty acid metabolism</keyword>
<dbReference type="InterPro" id="IPR029058">
    <property type="entry name" value="AB_hydrolase_fold"/>
</dbReference>
<dbReference type="InterPro" id="IPR001031">
    <property type="entry name" value="Thioesterase"/>
</dbReference>
<dbReference type="InterPro" id="IPR016039">
    <property type="entry name" value="Thiolase-like"/>
</dbReference>
<dbReference type="SUPFAM" id="SSF52151">
    <property type="entry name" value="FabD/lysophospholipase-like"/>
    <property type="match status" value="2"/>
</dbReference>
<evidence type="ECO:0000256" key="8">
    <source>
        <dbReference type="ARBA" id="ARBA00023315"/>
    </source>
</evidence>
<dbReference type="KEGG" id="mbai:MB901379_00589"/>
<dbReference type="Gene3D" id="1.10.1200.10">
    <property type="entry name" value="ACP-like"/>
    <property type="match status" value="3"/>
</dbReference>
<dbReference type="SMART" id="SM00827">
    <property type="entry name" value="PKS_AT"/>
    <property type="match status" value="2"/>
</dbReference>
<dbReference type="Gene3D" id="3.40.50.1820">
    <property type="entry name" value="alpha/beta hydrolase"/>
    <property type="match status" value="1"/>
</dbReference>
<evidence type="ECO:0000256" key="5">
    <source>
        <dbReference type="ARBA" id="ARBA00022832"/>
    </source>
</evidence>
<reference evidence="12" key="1">
    <citation type="submission" date="2018-02" db="EMBL/GenBank/DDBJ databases">
        <authorList>
            <person name="Seth-Smith MB H."/>
            <person name="Seth-Smith H."/>
        </authorList>
    </citation>
    <scope>NUCLEOTIDE SEQUENCE [LARGE SCALE GENOMIC DNA]</scope>
</reference>
<dbReference type="Pfam" id="PF16197">
    <property type="entry name" value="KAsynt_C_assoc"/>
    <property type="match status" value="2"/>
</dbReference>
<feature type="domain" description="Carrier" evidence="9">
    <location>
        <begin position="1028"/>
        <end position="1103"/>
    </location>
</feature>
<dbReference type="CDD" id="cd00833">
    <property type="entry name" value="PKS"/>
    <property type="match status" value="2"/>
</dbReference>
<dbReference type="GO" id="GO:0004312">
    <property type="term" value="F:fatty acid synthase activity"/>
    <property type="evidence" value="ECO:0007669"/>
    <property type="project" value="TreeGrafter"/>
</dbReference>
<dbReference type="FunFam" id="1.10.1200.10:FF:000007">
    <property type="entry name" value="Probable polyketide synthase pks17"/>
    <property type="match status" value="2"/>
</dbReference>